<dbReference type="InterPro" id="IPR016024">
    <property type="entry name" value="ARM-type_fold"/>
</dbReference>
<evidence type="ECO:0008006" key="6">
    <source>
        <dbReference type="Google" id="ProtNLM"/>
    </source>
</evidence>
<proteinExistence type="predicted"/>
<dbReference type="GO" id="GO:0010265">
    <property type="term" value="P:SCF complex assembly"/>
    <property type="evidence" value="ECO:0007669"/>
    <property type="project" value="InterPro"/>
</dbReference>
<dbReference type="Proteomes" id="UP001255856">
    <property type="component" value="Unassembled WGS sequence"/>
</dbReference>
<sequence>MAASDLAAELGKEGFVFESSAMEPRVADAVLKLLDDGSSDISSLALKCLGLLVGRLSGPALHLVVERLAAQALKEGTESAQEDAALGLKTVIGAVPADQGPQLAVYLSPKLTEGLTSKNSSVGERSIDLLLDLLGRFARCVPAPEALADALIARLAVHRKKASQSLALLATAMTAAQLGGLLGALLEGASAPAQWRLQALGGVSKLVGWRFAPYAAPTVLLARGVLGATSDEGQEEVQEQCLQALEAVVAHCPAESRAVAADILESALTYVRHDPNYQWESEEEEEGDKGGAAAGGSDDGAGMGSDEEEALSEEEYSDDEDLSWKVRSAAARLLRAAVEHRLVPLERLYEAVGGPLVARLREREPVVLLEVYGAYGALLGVLRGAPAALAPVAADAPRVVRSLDRQLAAPGPKAAKAGAEAYALLLQLLTALPVPTAALLPRAFASIRNTLADASASVPTLKLVALQLLQRYLGLVAAADRAPDGLADVLRAVVRCAGEPYYRTAAESLRALEAAAPLALLGLGPAAPSPPLLPDAAVATLARLALSGEDQEVKEAATLAAAALLAHHGAELAQVGADATASIGALAQKFAAMPHAPKRAKLSGGEDEAQQQQLGGPIANEASRGGGRFLWEGGLGCSACIMCPCLKP</sequence>
<keyword evidence="5" id="KW-1185">Reference proteome</keyword>
<gene>
    <name evidence="4" type="ORF">QBZ16_003161</name>
</gene>
<organism evidence="4 5">
    <name type="scientific">Prototheca wickerhamii</name>
    <dbReference type="NCBI Taxonomy" id="3111"/>
    <lineage>
        <taxon>Eukaryota</taxon>
        <taxon>Viridiplantae</taxon>
        <taxon>Chlorophyta</taxon>
        <taxon>core chlorophytes</taxon>
        <taxon>Trebouxiophyceae</taxon>
        <taxon>Chlorellales</taxon>
        <taxon>Chlorellaceae</taxon>
        <taxon>Prototheca</taxon>
    </lineage>
</organism>
<dbReference type="Gene3D" id="1.25.10.10">
    <property type="entry name" value="Leucine-rich Repeat Variant"/>
    <property type="match status" value="1"/>
</dbReference>
<comment type="caution">
    <text evidence="4">The sequence shown here is derived from an EMBL/GenBank/DDBJ whole genome shotgun (WGS) entry which is preliminary data.</text>
</comment>
<evidence type="ECO:0000313" key="5">
    <source>
        <dbReference type="Proteomes" id="UP001255856"/>
    </source>
</evidence>
<dbReference type="InterPro" id="IPR011989">
    <property type="entry name" value="ARM-like"/>
</dbReference>
<feature type="region of interest" description="Disordered" evidence="3">
    <location>
        <begin position="597"/>
        <end position="618"/>
    </location>
</feature>
<keyword evidence="1" id="KW-0677">Repeat</keyword>
<feature type="compositionally biased region" description="Acidic residues" evidence="3">
    <location>
        <begin position="305"/>
        <end position="318"/>
    </location>
</feature>
<protein>
    <recommendedName>
        <fullName evidence="6">TATA-binding protein interacting (TIP20) domain-containing protein</fullName>
    </recommendedName>
</protein>
<evidence type="ECO:0000256" key="1">
    <source>
        <dbReference type="ARBA" id="ARBA00022737"/>
    </source>
</evidence>
<evidence type="ECO:0000313" key="4">
    <source>
        <dbReference type="EMBL" id="KAK2079469.1"/>
    </source>
</evidence>
<reference evidence="4" key="1">
    <citation type="submission" date="2021-01" db="EMBL/GenBank/DDBJ databases">
        <authorList>
            <person name="Eckstrom K.M.E."/>
        </authorList>
    </citation>
    <scope>NUCLEOTIDE SEQUENCE</scope>
    <source>
        <strain evidence="4">UVCC 0001</strain>
    </source>
</reference>
<keyword evidence="2" id="KW-0833">Ubl conjugation pathway</keyword>
<accession>A0AAD9MI20</accession>
<dbReference type="EMBL" id="JASFZW010000003">
    <property type="protein sequence ID" value="KAK2079469.1"/>
    <property type="molecule type" value="Genomic_DNA"/>
</dbReference>
<evidence type="ECO:0000256" key="2">
    <source>
        <dbReference type="ARBA" id="ARBA00022786"/>
    </source>
</evidence>
<feature type="compositionally biased region" description="Gly residues" evidence="3">
    <location>
        <begin position="290"/>
        <end position="303"/>
    </location>
</feature>
<name>A0AAD9MI20_PROWI</name>
<evidence type="ECO:0000256" key="3">
    <source>
        <dbReference type="SAM" id="MobiDB-lite"/>
    </source>
</evidence>
<dbReference type="PANTHER" id="PTHR12696">
    <property type="entry name" value="TIP120"/>
    <property type="match status" value="1"/>
</dbReference>
<dbReference type="InterPro" id="IPR039852">
    <property type="entry name" value="CAND1/CAND2"/>
</dbReference>
<dbReference type="AlphaFoldDB" id="A0AAD9MI20"/>
<dbReference type="SUPFAM" id="SSF48371">
    <property type="entry name" value="ARM repeat"/>
    <property type="match status" value="1"/>
</dbReference>
<feature type="region of interest" description="Disordered" evidence="3">
    <location>
        <begin position="276"/>
        <end position="318"/>
    </location>
</feature>